<keyword evidence="1" id="KW-0808">Transferase</keyword>
<accession>A0A1Y0ESN4</accession>
<dbReference type="SUPFAM" id="SSF53448">
    <property type="entry name" value="Nucleotide-diphospho-sugar transferases"/>
    <property type="match status" value="1"/>
</dbReference>
<evidence type="ECO:0000313" key="2">
    <source>
        <dbReference type="Proteomes" id="UP000196138"/>
    </source>
</evidence>
<gene>
    <name evidence="1" type="ORF">CCO03_06215</name>
</gene>
<dbReference type="EMBL" id="CP021455">
    <property type="protein sequence ID" value="ARU06695.1"/>
    <property type="molecule type" value="Genomic_DNA"/>
</dbReference>
<dbReference type="InterPro" id="IPR029044">
    <property type="entry name" value="Nucleotide-diphossugar_trans"/>
</dbReference>
<dbReference type="KEGG" id="cser:CCO03_06215"/>
<dbReference type="OrthoDB" id="564871at2"/>
<keyword evidence="2" id="KW-1185">Reference proteome</keyword>
<dbReference type="AlphaFoldDB" id="A0A1Y0ESN4"/>
<reference evidence="1 2" key="1">
    <citation type="submission" date="2017-05" db="EMBL/GenBank/DDBJ databases">
        <authorList>
            <person name="Song R."/>
            <person name="Chenine A.L."/>
            <person name="Ruprecht R.M."/>
        </authorList>
    </citation>
    <scope>NUCLEOTIDE SEQUENCE [LARGE SCALE GENOMIC DNA]</scope>
    <source>
        <strain evidence="1 2">DSM 26136</strain>
    </source>
</reference>
<protein>
    <submittedName>
        <fullName evidence="1">Glycosyltransferase</fullName>
    </submittedName>
</protein>
<organism evidence="1 2">
    <name type="scientific">Comamonas serinivorans</name>
    <dbReference type="NCBI Taxonomy" id="1082851"/>
    <lineage>
        <taxon>Bacteria</taxon>
        <taxon>Pseudomonadati</taxon>
        <taxon>Pseudomonadota</taxon>
        <taxon>Betaproteobacteria</taxon>
        <taxon>Burkholderiales</taxon>
        <taxon>Comamonadaceae</taxon>
        <taxon>Comamonas</taxon>
    </lineage>
</organism>
<dbReference type="Proteomes" id="UP000196138">
    <property type="component" value="Chromosome"/>
</dbReference>
<proteinExistence type="predicted"/>
<dbReference type="GO" id="GO:0016740">
    <property type="term" value="F:transferase activity"/>
    <property type="evidence" value="ECO:0007669"/>
    <property type="project" value="UniProtKB-KW"/>
</dbReference>
<name>A0A1Y0ESN4_9BURK</name>
<evidence type="ECO:0000313" key="1">
    <source>
        <dbReference type="EMBL" id="ARU06695.1"/>
    </source>
</evidence>
<sequence length="240" mass="27735">MKWGTKYGPEYVNRLYAMVRRHLTGDFNFVCLTDDGRGVNPAVQCLPIPPLNLNLKPGERDGAWKKLTTFEADLHGLRGTALFLDLDVVIVDSIDAFFELPGPFRIIRDYPRFWRLGERVTGNSSVYRFELGAHADVLAHFRGHMAEVQQRYRNEQAFLSDVLHQQGVIDYWPDGWCPSFKYHGIPAWPTNLWREPFVPANAKIVIFHGEVNPPDALAGRRNKRFAHIEPARWIADHWRE</sequence>